<dbReference type="GO" id="GO:0009897">
    <property type="term" value="C:external side of plasma membrane"/>
    <property type="evidence" value="ECO:0007669"/>
    <property type="project" value="TreeGrafter"/>
</dbReference>
<dbReference type="InterPro" id="IPR036179">
    <property type="entry name" value="Ig-like_dom_sf"/>
</dbReference>
<dbReference type="Proteomes" id="UP001152622">
    <property type="component" value="Chromosome 24"/>
</dbReference>
<evidence type="ECO:0000256" key="13">
    <source>
        <dbReference type="SAM" id="SignalP"/>
    </source>
</evidence>
<dbReference type="GO" id="GO:0019903">
    <property type="term" value="F:protein phosphatase binding"/>
    <property type="evidence" value="ECO:0007669"/>
    <property type="project" value="TreeGrafter"/>
</dbReference>
<sequence length="874" mass="96390">MISLWFMGLLLIGDRVRGFSAMTGNEGSCVTIRILHDKHKITEPRYITWLKNAKWNDSAKDFKGTVVYSLEANRPAESKFKDRVSATGPDATGTVYELTIHNLTQEDRGSYSVRYYGVRRNVWSTEAVILEVKKNPCKVHVTGPELVQMGAKVSLRCSTWGHCGDSPEWRSSGRGEIDLVPKSDDQGEKTALLIFTAEWSDDGATFSCWPPQSTEACASRNVTLTVEYSPRDTRGEVDSDIIKEGGDVTFTCHSRGNPRPSFSWFKVGGVIPTQGGEWKLPGVQIEHAGSYICHATNKHGAQKSTAVTLDVTYDPKGVSISPSVTLDQVTEGDAVNLTCIVQSSNPKNLSYSWYKNDALLGETGQVLRFRAVRPKDRGPYSCRASNSEGWGDSPMVPVSVSYGPISTKIKTSCCEKGVKAGQSLTLSCEADAHPQPNRYTWFHAVTPTAGGRTQSWTEVRARFDGWTDQRALSWEHIRVSDAGEYMCRAANKIAARNSSSLRVDVLYRPTGLNLSMAPTVTESSLVTVRCTAESFPLSLLNLTWPVPSDLLSDLTPQTPNPKPLPRRSTIHSASGDLVASFTASIKDAGLYTCQARNSEGQDEVTRELVVHYAPREVRATANPRGEVTEKTNVELTCEARSNPNVTEHTWFRLRGGEAREAGPGPVLTLRDLSAEDTGLYFCRARNVIGEGNSSAINVTVIYGPKKPVIIHNMTSRWQSVKESAVALSCSSQSYPPIAMYKWYILKDINAERFVRAEQNLTIGSEEGGIYYCFVKNRISSSSSDKIEIRFYRSSAHILIMASMCFLLIIFIFAIIIIVLVYRKRRKSTQRSLGNGSWNGTWETLVMDGMGDTQQSRETLSGVVAPPPRAASQSA</sequence>
<evidence type="ECO:0000256" key="1">
    <source>
        <dbReference type="ARBA" id="ARBA00004251"/>
    </source>
</evidence>
<evidence type="ECO:0000256" key="12">
    <source>
        <dbReference type="SAM" id="Phobius"/>
    </source>
</evidence>
<dbReference type="GO" id="GO:0055037">
    <property type="term" value="C:recycling endosome"/>
    <property type="evidence" value="ECO:0007669"/>
    <property type="project" value="TreeGrafter"/>
</dbReference>
<feature type="transmembrane region" description="Helical" evidence="12">
    <location>
        <begin position="797"/>
        <end position="821"/>
    </location>
</feature>
<keyword evidence="6" id="KW-0325">Glycoprotein</keyword>
<dbReference type="GO" id="GO:0030888">
    <property type="term" value="P:regulation of B cell proliferation"/>
    <property type="evidence" value="ECO:0007669"/>
    <property type="project" value="TreeGrafter"/>
</dbReference>
<dbReference type="GO" id="GO:0007155">
    <property type="term" value="P:cell adhesion"/>
    <property type="evidence" value="ECO:0007669"/>
    <property type="project" value="UniProtKB-KW"/>
</dbReference>
<dbReference type="InterPro" id="IPR003598">
    <property type="entry name" value="Ig_sub2"/>
</dbReference>
<dbReference type="PROSITE" id="PS50835">
    <property type="entry name" value="IG_LIKE"/>
    <property type="match status" value="7"/>
</dbReference>
<evidence type="ECO:0000256" key="11">
    <source>
        <dbReference type="ARBA" id="ARBA00046458"/>
    </source>
</evidence>
<dbReference type="PANTHER" id="PTHR46958:SF1">
    <property type="entry name" value="B-CELL RECEPTOR CD22"/>
    <property type="match status" value="1"/>
</dbReference>
<keyword evidence="2" id="KW-1003">Cell membrane</keyword>
<accession>A0A9Q1E630</accession>
<dbReference type="Gene3D" id="2.60.40.10">
    <property type="entry name" value="Immunoglobulins"/>
    <property type="match status" value="8"/>
</dbReference>
<dbReference type="GO" id="GO:0042609">
    <property type="term" value="F:CD4 receptor binding"/>
    <property type="evidence" value="ECO:0007669"/>
    <property type="project" value="TreeGrafter"/>
</dbReference>
<dbReference type="EMBL" id="JAINUF010000024">
    <property type="protein sequence ID" value="KAJ8332943.1"/>
    <property type="molecule type" value="Genomic_DNA"/>
</dbReference>
<keyword evidence="4" id="KW-0677">Repeat</keyword>
<evidence type="ECO:0000256" key="2">
    <source>
        <dbReference type="ARBA" id="ARBA00022475"/>
    </source>
</evidence>
<evidence type="ECO:0000256" key="5">
    <source>
        <dbReference type="ARBA" id="ARBA00022889"/>
    </source>
</evidence>
<dbReference type="AlphaFoldDB" id="A0A9Q1E630"/>
<evidence type="ECO:0000256" key="7">
    <source>
        <dbReference type="ARBA" id="ARBA00023319"/>
    </source>
</evidence>
<dbReference type="InterPro" id="IPR056386">
    <property type="entry name" value="Ig_CD22"/>
</dbReference>
<dbReference type="OrthoDB" id="10039395at2759"/>
<evidence type="ECO:0000256" key="4">
    <source>
        <dbReference type="ARBA" id="ARBA00022737"/>
    </source>
</evidence>
<dbReference type="InterPro" id="IPR007110">
    <property type="entry name" value="Ig-like_dom"/>
</dbReference>
<dbReference type="SUPFAM" id="SSF48726">
    <property type="entry name" value="Immunoglobulin"/>
    <property type="match status" value="8"/>
</dbReference>
<feature type="chain" id="PRO_5040201426" description="B-cell receptor CD22" evidence="13">
    <location>
        <begin position="19"/>
        <end position="874"/>
    </location>
</feature>
<keyword evidence="12" id="KW-0472">Membrane</keyword>
<evidence type="ECO:0000256" key="6">
    <source>
        <dbReference type="ARBA" id="ARBA00023180"/>
    </source>
</evidence>
<evidence type="ECO:0000259" key="14">
    <source>
        <dbReference type="PROSITE" id="PS50835"/>
    </source>
</evidence>
<reference evidence="15" key="1">
    <citation type="journal article" date="2023" name="Science">
        <title>Genome structures resolve the early diversification of teleost fishes.</title>
        <authorList>
            <person name="Parey E."/>
            <person name="Louis A."/>
            <person name="Montfort J."/>
            <person name="Bouchez O."/>
            <person name="Roques C."/>
            <person name="Iampietro C."/>
            <person name="Lluch J."/>
            <person name="Castinel A."/>
            <person name="Donnadieu C."/>
            <person name="Desvignes T."/>
            <person name="Floi Bucao C."/>
            <person name="Jouanno E."/>
            <person name="Wen M."/>
            <person name="Mejri S."/>
            <person name="Dirks R."/>
            <person name="Jansen H."/>
            <person name="Henkel C."/>
            <person name="Chen W.J."/>
            <person name="Zahm M."/>
            <person name="Cabau C."/>
            <person name="Klopp C."/>
            <person name="Thompson A.W."/>
            <person name="Robinson-Rechavi M."/>
            <person name="Braasch I."/>
            <person name="Lecointre G."/>
            <person name="Bobe J."/>
            <person name="Postlethwait J.H."/>
            <person name="Berthelot C."/>
            <person name="Roest Crollius H."/>
            <person name="Guiguen Y."/>
        </authorList>
    </citation>
    <scope>NUCLEOTIDE SEQUENCE</scope>
    <source>
        <strain evidence="15">WJC10195</strain>
    </source>
</reference>
<dbReference type="GO" id="GO:0050859">
    <property type="term" value="P:negative regulation of B cell receptor signaling pathway"/>
    <property type="evidence" value="ECO:0007669"/>
    <property type="project" value="TreeGrafter"/>
</dbReference>
<feature type="domain" description="Ig-like" evidence="14">
    <location>
        <begin position="322"/>
        <end position="399"/>
    </location>
</feature>
<evidence type="ECO:0000256" key="8">
    <source>
        <dbReference type="ARBA" id="ARBA00040106"/>
    </source>
</evidence>
<feature type="domain" description="Ig-like" evidence="14">
    <location>
        <begin position="614"/>
        <end position="699"/>
    </location>
</feature>
<dbReference type="InterPro" id="IPR013783">
    <property type="entry name" value="Ig-like_fold"/>
</dbReference>
<evidence type="ECO:0000313" key="15">
    <source>
        <dbReference type="EMBL" id="KAJ8332943.1"/>
    </source>
</evidence>
<evidence type="ECO:0000256" key="3">
    <source>
        <dbReference type="ARBA" id="ARBA00022729"/>
    </source>
</evidence>
<comment type="subunit">
    <text evidence="11">Predominantly monomer of isoform CD22-beta. Also found as heterodimer of isoform CD22-beta and a shorter isoform. Interacts with PTPN6/SHP-1, LYN, SYK, PIK3R1/PIK3R2 and PLCG1 upon phosphorylation. Interacts with GRB2, INPP5D and SHC1 upon phosphorylation. May form a complex with INPP5D/SHIP, GRB2 and SHC1.</text>
</comment>
<feature type="domain" description="Ig-like" evidence="14">
    <location>
        <begin position="404"/>
        <end position="504"/>
    </location>
</feature>
<keyword evidence="12" id="KW-0812">Transmembrane</keyword>
<dbReference type="Pfam" id="PF24518">
    <property type="entry name" value="Ig_CD22"/>
    <property type="match status" value="1"/>
</dbReference>
<dbReference type="CDD" id="cd00096">
    <property type="entry name" value="Ig"/>
    <property type="match status" value="3"/>
</dbReference>
<dbReference type="SMART" id="SM00409">
    <property type="entry name" value="IG"/>
    <property type="match status" value="8"/>
</dbReference>
<feature type="domain" description="Ig-like" evidence="14">
    <location>
        <begin position="509"/>
        <end position="609"/>
    </location>
</feature>
<keyword evidence="3 13" id="KW-0732">Signal</keyword>
<dbReference type="GO" id="GO:0070062">
    <property type="term" value="C:extracellular exosome"/>
    <property type="evidence" value="ECO:0007669"/>
    <property type="project" value="TreeGrafter"/>
</dbReference>
<evidence type="ECO:0000313" key="16">
    <source>
        <dbReference type="Proteomes" id="UP001152622"/>
    </source>
</evidence>
<feature type="domain" description="Ig-like" evidence="14">
    <location>
        <begin position="136"/>
        <end position="225"/>
    </location>
</feature>
<dbReference type="GO" id="GO:0005769">
    <property type="term" value="C:early endosome"/>
    <property type="evidence" value="ECO:0007669"/>
    <property type="project" value="TreeGrafter"/>
</dbReference>
<feature type="domain" description="Ig-like" evidence="14">
    <location>
        <begin position="230"/>
        <end position="308"/>
    </location>
</feature>
<dbReference type="SMART" id="SM00408">
    <property type="entry name" value="IGc2"/>
    <property type="match status" value="5"/>
</dbReference>
<organism evidence="15 16">
    <name type="scientific">Synaphobranchus kaupii</name>
    <name type="common">Kaup's arrowtooth eel</name>
    <dbReference type="NCBI Taxonomy" id="118154"/>
    <lineage>
        <taxon>Eukaryota</taxon>
        <taxon>Metazoa</taxon>
        <taxon>Chordata</taxon>
        <taxon>Craniata</taxon>
        <taxon>Vertebrata</taxon>
        <taxon>Euteleostomi</taxon>
        <taxon>Actinopterygii</taxon>
        <taxon>Neopterygii</taxon>
        <taxon>Teleostei</taxon>
        <taxon>Anguilliformes</taxon>
        <taxon>Synaphobranchidae</taxon>
        <taxon>Synaphobranchus</taxon>
    </lineage>
</organism>
<gene>
    <name evidence="15" type="ORF">SKAU_G00418390</name>
</gene>
<evidence type="ECO:0000256" key="9">
    <source>
        <dbReference type="ARBA" id="ARBA00041781"/>
    </source>
</evidence>
<proteinExistence type="predicted"/>
<comment type="function">
    <text evidence="10">Most highly expressed siglec (sialic acid-binding immunoglobulin-like lectin) on B-cells that plays a role in various aspects of B-cell biology including differentiation, antigen presentation, and trafficking to bone marrow. Binds to alpha 2,6-linked sialic acid residues of surface molecules such as CD22 itself, CD45 and IgM in a cis configuration. Can also bind to ligands on other cells as an adhesion molecule in a trans configuration. Acts as an inhibitory coreceptor on the surface of B-cells and inhibits B-cell receptor induced signaling, characterized by inhibition of the calcium mobilization and cellular activation. Mechanistically, the immunoreceptor tyrosine-based inhibitory motif domain is phosphorylated by the Src kinase LYN, which in turn leads to the recruitment of the protein tyrosine phosphatase 1/PTPN6, leading to the negative regulation of BCR signaling. If this negative signaling from is of sufficient strength, apoptosis of the B-cell can be induced.</text>
</comment>
<dbReference type="GO" id="GO:0042113">
    <property type="term" value="P:B cell activation"/>
    <property type="evidence" value="ECO:0007669"/>
    <property type="project" value="TreeGrafter"/>
</dbReference>
<keyword evidence="5" id="KW-0130">Cell adhesion</keyword>
<comment type="caution">
    <text evidence="15">The sequence shown here is derived from an EMBL/GenBank/DDBJ whole genome shotgun (WGS) entry which is preliminary data.</text>
</comment>
<feature type="signal peptide" evidence="13">
    <location>
        <begin position="1"/>
        <end position="18"/>
    </location>
</feature>
<protein>
    <recommendedName>
        <fullName evidence="8">B-cell receptor CD22</fullName>
    </recommendedName>
    <alternativeName>
        <fullName evidence="9">Sialic acid-binding Ig-like lectin 2</fullName>
    </alternativeName>
</protein>
<keyword evidence="12" id="KW-1133">Transmembrane helix</keyword>
<evidence type="ECO:0000256" key="10">
    <source>
        <dbReference type="ARBA" id="ARBA00045430"/>
    </source>
</evidence>
<keyword evidence="7" id="KW-0393">Immunoglobulin domain</keyword>
<dbReference type="Pfam" id="PF13927">
    <property type="entry name" value="Ig_3"/>
    <property type="match status" value="4"/>
</dbReference>
<dbReference type="GO" id="GO:0033691">
    <property type="term" value="F:sialic acid binding"/>
    <property type="evidence" value="ECO:0007669"/>
    <property type="project" value="TreeGrafter"/>
</dbReference>
<dbReference type="InterPro" id="IPR003599">
    <property type="entry name" value="Ig_sub"/>
</dbReference>
<dbReference type="PANTHER" id="PTHR46958">
    <property type="entry name" value="B-CELL RECEPTOR CD22"/>
    <property type="match status" value="1"/>
</dbReference>
<name>A0A9Q1E630_SYNKA</name>
<keyword evidence="16" id="KW-1185">Reference proteome</keyword>
<comment type="subcellular location">
    <subcellularLocation>
        <location evidence="1">Cell membrane</location>
        <topology evidence="1">Single-pass type I membrane protein</topology>
    </subcellularLocation>
</comment>
<feature type="domain" description="Ig-like" evidence="14">
    <location>
        <begin position="707"/>
        <end position="789"/>
    </location>
</feature>